<evidence type="ECO:0000313" key="4">
    <source>
        <dbReference type="Proteomes" id="UP001461163"/>
    </source>
</evidence>
<gene>
    <name evidence="3" type="ORF">WNY77_13450</name>
</gene>
<feature type="domain" description="GIY-YIG" evidence="2">
    <location>
        <begin position="2"/>
        <end position="79"/>
    </location>
</feature>
<dbReference type="RefSeq" id="WP_342882004.1">
    <property type="nucleotide sequence ID" value="NZ_JBBMQS010000007.1"/>
</dbReference>
<organism evidence="3 4">
    <name type="scientific">Paraglaciecola mesophila</name>
    <dbReference type="NCBI Taxonomy" id="197222"/>
    <lineage>
        <taxon>Bacteria</taxon>
        <taxon>Pseudomonadati</taxon>
        <taxon>Pseudomonadota</taxon>
        <taxon>Gammaproteobacteria</taxon>
        <taxon>Alteromonadales</taxon>
        <taxon>Alteromonadaceae</taxon>
        <taxon>Paraglaciecola</taxon>
    </lineage>
</organism>
<sequence>MQPWFLYIIENKYQHYYTGICKDLSKRFVQHSSSGPLCAKALRGKGPLKMIYAVKLLDHSDALKMELWVKKLTKAKKVQLVSGKLLSPFATEAAPVATAGTTEC</sequence>
<proteinExistence type="inferred from homology"/>
<dbReference type="Gene3D" id="3.40.1440.10">
    <property type="entry name" value="GIY-YIG endonuclease"/>
    <property type="match status" value="1"/>
</dbReference>
<dbReference type="InterPro" id="IPR050190">
    <property type="entry name" value="UPF0213_domain"/>
</dbReference>
<dbReference type="InterPro" id="IPR000305">
    <property type="entry name" value="GIY-YIG_endonuc"/>
</dbReference>
<dbReference type="Pfam" id="PF01541">
    <property type="entry name" value="GIY-YIG"/>
    <property type="match status" value="1"/>
</dbReference>
<dbReference type="PROSITE" id="PS50164">
    <property type="entry name" value="GIY_YIG"/>
    <property type="match status" value="1"/>
</dbReference>
<dbReference type="SMART" id="SM00465">
    <property type="entry name" value="GIYc"/>
    <property type="match status" value="1"/>
</dbReference>
<keyword evidence="4" id="KW-1185">Reference proteome</keyword>
<evidence type="ECO:0000256" key="1">
    <source>
        <dbReference type="ARBA" id="ARBA00007435"/>
    </source>
</evidence>
<dbReference type="InterPro" id="IPR035901">
    <property type="entry name" value="GIY-YIG_endonuc_sf"/>
</dbReference>
<comment type="similarity">
    <text evidence="1">Belongs to the UPF0213 family.</text>
</comment>
<dbReference type="EMBL" id="JBBMQS010000007">
    <property type="protein sequence ID" value="MEM5498410.1"/>
    <property type="molecule type" value="Genomic_DNA"/>
</dbReference>
<reference evidence="3 4" key="1">
    <citation type="submission" date="2024-03" db="EMBL/GenBank/DDBJ databases">
        <title>Community enrichment and isolation of bacterial strains for fucoidan degradation.</title>
        <authorList>
            <person name="Sichert A."/>
        </authorList>
    </citation>
    <scope>NUCLEOTIDE SEQUENCE [LARGE SCALE GENOMIC DNA]</scope>
    <source>
        <strain evidence="3 4">AS12</strain>
    </source>
</reference>
<protein>
    <submittedName>
        <fullName evidence="3">GIY-YIG nuclease family protein</fullName>
    </submittedName>
</protein>
<evidence type="ECO:0000313" key="3">
    <source>
        <dbReference type="EMBL" id="MEM5498410.1"/>
    </source>
</evidence>
<name>A0ABU9SXT1_9ALTE</name>
<comment type="caution">
    <text evidence="3">The sequence shown here is derived from an EMBL/GenBank/DDBJ whole genome shotgun (WGS) entry which is preliminary data.</text>
</comment>
<dbReference type="CDD" id="cd10456">
    <property type="entry name" value="GIY-YIG_UPF0213"/>
    <property type="match status" value="1"/>
</dbReference>
<dbReference type="SUPFAM" id="SSF82771">
    <property type="entry name" value="GIY-YIG endonuclease"/>
    <property type="match status" value="1"/>
</dbReference>
<dbReference type="PANTHER" id="PTHR34477:SF1">
    <property type="entry name" value="UPF0213 PROTEIN YHBQ"/>
    <property type="match status" value="1"/>
</dbReference>
<accession>A0ABU9SXT1</accession>
<dbReference type="PANTHER" id="PTHR34477">
    <property type="entry name" value="UPF0213 PROTEIN YHBQ"/>
    <property type="match status" value="1"/>
</dbReference>
<evidence type="ECO:0000259" key="2">
    <source>
        <dbReference type="PROSITE" id="PS50164"/>
    </source>
</evidence>
<dbReference type="Proteomes" id="UP001461163">
    <property type="component" value="Unassembled WGS sequence"/>
</dbReference>